<evidence type="ECO:0000256" key="3">
    <source>
        <dbReference type="ARBA" id="ARBA00017551"/>
    </source>
</evidence>
<dbReference type="PANTHER" id="PTHR21250">
    <property type="entry name" value="PRE-RRNA-PROCESSING PROTEIN TSR2 HOMOLOG"/>
    <property type="match status" value="1"/>
</dbReference>
<evidence type="ECO:0000256" key="4">
    <source>
        <dbReference type="ARBA" id="ARBA00022552"/>
    </source>
</evidence>
<evidence type="ECO:0000313" key="6">
    <source>
        <dbReference type="Proteomes" id="UP000050741"/>
    </source>
</evidence>
<accession>A0A183CHP5</accession>
<feature type="region of interest" description="Disordered" evidence="5">
    <location>
        <begin position="164"/>
        <end position="185"/>
    </location>
</feature>
<name>A0A183CHP5_GLOPA</name>
<dbReference type="GO" id="GO:0006364">
    <property type="term" value="P:rRNA processing"/>
    <property type="evidence" value="ECO:0007669"/>
    <property type="project" value="UniProtKB-KW"/>
</dbReference>
<evidence type="ECO:0000256" key="1">
    <source>
        <dbReference type="ARBA" id="ARBA00002210"/>
    </source>
</evidence>
<dbReference type="Proteomes" id="UP000050741">
    <property type="component" value="Unassembled WGS sequence"/>
</dbReference>
<organism evidence="6 7">
    <name type="scientific">Globodera pallida</name>
    <name type="common">Potato cyst nematode worm</name>
    <name type="synonym">Heterodera pallida</name>
    <dbReference type="NCBI Taxonomy" id="36090"/>
    <lineage>
        <taxon>Eukaryota</taxon>
        <taxon>Metazoa</taxon>
        <taxon>Ecdysozoa</taxon>
        <taxon>Nematoda</taxon>
        <taxon>Chromadorea</taxon>
        <taxon>Rhabditida</taxon>
        <taxon>Tylenchina</taxon>
        <taxon>Tylenchomorpha</taxon>
        <taxon>Tylenchoidea</taxon>
        <taxon>Heteroderidae</taxon>
        <taxon>Heteroderinae</taxon>
        <taxon>Globodera</taxon>
    </lineage>
</organism>
<reference evidence="7" key="3">
    <citation type="submission" date="2016-06" db="UniProtKB">
        <authorList>
            <consortium name="WormBaseParasite"/>
        </authorList>
    </citation>
    <scope>IDENTIFICATION</scope>
</reference>
<dbReference type="InterPro" id="IPR019398">
    <property type="entry name" value="Pre-rRNA_process_TSR2"/>
</dbReference>
<evidence type="ECO:0000256" key="2">
    <source>
        <dbReference type="ARBA" id="ARBA00006524"/>
    </source>
</evidence>
<feature type="compositionally biased region" description="Acidic residues" evidence="5">
    <location>
        <begin position="174"/>
        <end position="185"/>
    </location>
</feature>
<reference evidence="6" key="1">
    <citation type="submission" date="2013-12" db="EMBL/GenBank/DDBJ databases">
        <authorList>
            <person name="Aslett M."/>
        </authorList>
    </citation>
    <scope>NUCLEOTIDE SEQUENCE [LARGE SCALE GENOMIC DNA]</scope>
    <source>
        <strain evidence="6">Lindley</strain>
    </source>
</reference>
<dbReference type="AlphaFoldDB" id="A0A183CHP5"/>
<feature type="compositionally biased region" description="Polar residues" evidence="5">
    <location>
        <begin position="164"/>
        <end position="173"/>
    </location>
</feature>
<reference evidence="6" key="2">
    <citation type="submission" date="2014-05" db="EMBL/GenBank/DDBJ databases">
        <title>The genome and life-stage specific transcriptomes of Globodera pallida elucidate key aspects of plant parasitism by a cyst nematode.</title>
        <authorList>
            <person name="Cotton J.A."/>
            <person name="Lilley C.J."/>
            <person name="Jones L.M."/>
            <person name="Kikuchi T."/>
            <person name="Reid A.J."/>
            <person name="Thorpe P."/>
            <person name="Tsai I.J."/>
            <person name="Beasley H."/>
            <person name="Blok V."/>
            <person name="Cock P.J.A."/>
            <person name="Van den Akker S.E."/>
            <person name="Holroyd N."/>
            <person name="Hunt M."/>
            <person name="Mantelin S."/>
            <person name="Naghra H."/>
            <person name="Pain A."/>
            <person name="Palomares-Rius J.E."/>
            <person name="Zarowiecki M."/>
            <person name="Berriman M."/>
            <person name="Jones J.T."/>
            <person name="Urwin P.E."/>
        </authorList>
    </citation>
    <scope>NUCLEOTIDE SEQUENCE [LARGE SCALE GENOMIC DNA]</scope>
    <source>
        <strain evidence="6">Lindley</strain>
    </source>
</reference>
<keyword evidence="6" id="KW-1185">Reference proteome</keyword>
<protein>
    <recommendedName>
        <fullName evidence="3">Pre-rRNA-processing protein TSR2 homolog</fullName>
    </recommendedName>
</protein>
<dbReference type="Pfam" id="PF10273">
    <property type="entry name" value="WGG"/>
    <property type="match status" value="1"/>
</dbReference>
<sequence>MLVLGIEKSFLPKKKMNHSNAHPIYLSSTSSSEPMKIQKIEEIVSLVLNSWPSYQFAIKNQLAGALTQAKDAWFVEALSAYLLKQKDLCPFALSEWMEDILDTEFSLISDDGTLEPTAKLLVQLADWTVGRGAVRGEEAKARLNDHLQRLRGLSGGSCPISTTLRLESSSSDSETNEVESDEEKK</sequence>
<evidence type="ECO:0000313" key="7">
    <source>
        <dbReference type="WBParaSite" id="GPLIN_001240100"/>
    </source>
</evidence>
<dbReference type="WBParaSite" id="GPLIN_001240100">
    <property type="protein sequence ID" value="GPLIN_001240100"/>
    <property type="gene ID" value="GPLIN_001240100"/>
</dbReference>
<comment type="function">
    <text evidence="1">May be involved in 20S pre-rRNA processing.</text>
</comment>
<evidence type="ECO:0000256" key="5">
    <source>
        <dbReference type="SAM" id="MobiDB-lite"/>
    </source>
</evidence>
<keyword evidence="4" id="KW-0698">rRNA processing</keyword>
<proteinExistence type="inferred from homology"/>
<comment type="similarity">
    <text evidence="2">Belongs to the TSR2 family.</text>
</comment>